<sequence>MTRAAAIGESKLAVPVGRSMELTREPGSVGGSVELTREPEPEPVGGSVEPEPEPEPESESAGGFVEPTGKSEPVGGSAELAELCRQAGRLVARTAGPLRRIRLRSGDALLEIEWHGGEANSGPGTGAGTPGGSAPNAAPFAVPAVTGAAIGTDGRRTVLAPMVGTYYQAAEPGGAPFVEVGDKVEPGQVVCIVEAMKLMNEVVADQVGRVVEVLVHDGEPVEFGQPLIALVPA</sequence>
<dbReference type="Proteomes" id="UP000649753">
    <property type="component" value="Unassembled WGS sequence"/>
</dbReference>
<evidence type="ECO:0000256" key="8">
    <source>
        <dbReference type="RuleBase" id="RU364072"/>
    </source>
</evidence>
<dbReference type="Pfam" id="PF00364">
    <property type="entry name" value="Biotin_lipoyl"/>
    <property type="match status" value="1"/>
</dbReference>
<evidence type="ECO:0000256" key="7">
    <source>
        <dbReference type="ARBA" id="ARBA00023267"/>
    </source>
</evidence>
<dbReference type="EMBL" id="JADBEB010000001">
    <property type="protein sequence ID" value="MBE1491209.1"/>
    <property type="molecule type" value="Genomic_DNA"/>
</dbReference>
<dbReference type="PRINTS" id="PR01071">
    <property type="entry name" value="ACOABIOTINCC"/>
</dbReference>
<keyword evidence="5 8" id="KW-0443">Lipid metabolism</keyword>
<gene>
    <name evidence="11" type="ORF">H4W31_006847</name>
</gene>
<keyword evidence="7 8" id="KW-0092">Biotin</keyword>
<dbReference type="InterPro" id="IPR001249">
    <property type="entry name" value="AcCoA_biotinCC"/>
</dbReference>
<evidence type="ECO:0000313" key="11">
    <source>
        <dbReference type="EMBL" id="MBE1491209.1"/>
    </source>
</evidence>
<feature type="region of interest" description="Disordered" evidence="9">
    <location>
        <begin position="1"/>
        <end position="75"/>
    </location>
</feature>
<evidence type="ECO:0000256" key="6">
    <source>
        <dbReference type="ARBA" id="ARBA00023160"/>
    </source>
</evidence>
<dbReference type="InterPro" id="IPR000089">
    <property type="entry name" value="Biotin_lipoyl"/>
</dbReference>
<dbReference type="SUPFAM" id="SSF51230">
    <property type="entry name" value="Single hybrid motif"/>
    <property type="match status" value="1"/>
</dbReference>
<evidence type="ECO:0000256" key="1">
    <source>
        <dbReference type="ARBA" id="ARBA00005194"/>
    </source>
</evidence>
<dbReference type="CDD" id="cd06850">
    <property type="entry name" value="biotinyl_domain"/>
    <property type="match status" value="1"/>
</dbReference>
<dbReference type="Gene3D" id="2.40.50.100">
    <property type="match status" value="1"/>
</dbReference>
<dbReference type="GO" id="GO:0003989">
    <property type="term" value="F:acetyl-CoA carboxylase activity"/>
    <property type="evidence" value="ECO:0007669"/>
    <property type="project" value="InterPro"/>
</dbReference>
<proteinExistence type="predicted"/>
<keyword evidence="12" id="KW-1185">Reference proteome</keyword>
<dbReference type="AlphaFoldDB" id="A0A927MB56"/>
<evidence type="ECO:0000313" key="12">
    <source>
        <dbReference type="Proteomes" id="UP000649753"/>
    </source>
</evidence>
<feature type="domain" description="Lipoyl-binding" evidence="10">
    <location>
        <begin position="155"/>
        <end position="231"/>
    </location>
</feature>
<evidence type="ECO:0000259" key="10">
    <source>
        <dbReference type="PROSITE" id="PS50968"/>
    </source>
</evidence>
<accession>A0A927MB56</accession>
<dbReference type="PANTHER" id="PTHR45266:SF3">
    <property type="entry name" value="OXALOACETATE DECARBOXYLASE ALPHA CHAIN"/>
    <property type="match status" value="1"/>
</dbReference>
<dbReference type="PANTHER" id="PTHR45266">
    <property type="entry name" value="OXALOACETATE DECARBOXYLASE ALPHA CHAIN"/>
    <property type="match status" value="1"/>
</dbReference>
<keyword evidence="3 8" id="KW-0444">Lipid biosynthesis</keyword>
<evidence type="ECO:0000256" key="5">
    <source>
        <dbReference type="ARBA" id="ARBA00023098"/>
    </source>
</evidence>
<dbReference type="PROSITE" id="PS50968">
    <property type="entry name" value="BIOTINYL_LIPOYL"/>
    <property type="match status" value="1"/>
</dbReference>
<evidence type="ECO:0000256" key="2">
    <source>
        <dbReference type="ARBA" id="ARBA00017562"/>
    </source>
</evidence>
<evidence type="ECO:0000256" key="3">
    <source>
        <dbReference type="ARBA" id="ARBA00022516"/>
    </source>
</evidence>
<dbReference type="GO" id="GO:0006633">
    <property type="term" value="P:fatty acid biosynthetic process"/>
    <property type="evidence" value="ECO:0007669"/>
    <property type="project" value="UniProtKB-KW"/>
</dbReference>
<protein>
    <recommendedName>
        <fullName evidence="2 8">Biotin carboxyl carrier protein of acetyl-CoA carboxylase</fullName>
    </recommendedName>
</protein>
<dbReference type="RefSeq" id="WP_225945818.1">
    <property type="nucleotide sequence ID" value="NZ_JADBEB010000001.1"/>
</dbReference>
<organism evidence="11 12">
    <name type="scientific">Plantactinospora soyae</name>
    <dbReference type="NCBI Taxonomy" id="1544732"/>
    <lineage>
        <taxon>Bacteria</taxon>
        <taxon>Bacillati</taxon>
        <taxon>Actinomycetota</taxon>
        <taxon>Actinomycetes</taxon>
        <taxon>Micromonosporales</taxon>
        <taxon>Micromonosporaceae</taxon>
        <taxon>Plantactinospora</taxon>
    </lineage>
</organism>
<dbReference type="GO" id="GO:0009317">
    <property type="term" value="C:acetyl-CoA carboxylase complex"/>
    <property type="evidence" value="ECO:0007669"/>
    <property type="project" value="InterPro"/>
</dbReference>
<reference evidence="11" key="1">
    <citation type="submission" date="2020-10" db="EMBL/GenBank/DDBJ databases">
        <title>Sequencing the genomes of 1000 actinobacteria strains.</title>
        <authorList>
            <person name="Klenk H.-P."/>
        </authorList>
    </citation>
    <scope>NUCLEOTIDE SEQUENCE</scope>
    <source>
        <strain evidence="11">DSM 46832</strain>
    </source>
</reference>
<evidence type="ECO:0000256" key="4">
    <source>
        <dbReference type="ARBA" id="ARBA00022832"/>
    </source>
</evidence>
<comment type="caution">
    <text evidence="11">The sequence shown here is derived from an EMBL/GenBank/DDBJ whole genome shotgun (WGS) entry which is preliminary data.</text>
</comment>
<dbReference type="InterPro" id="IPR001882">
    <property type="entry name" value="Biotin_BS"/>
</dbReference>
<dbReference type="PROSITE" id="PS00188">
    <property type="entry name" value="BIOTIN"/>
    <property type="match status" value="1"/>
</dbReference>
<dbReference type="InterPro" id="IPR011053">
    <property type="entry name" value="Single_hybrid_motif"/>
</dbReference>
<keyword evidence="4 8" id="KW-0276">Fatty acid metabolism</keyword>
<keyword evidence="6 8" id="KW-0275">Fatty acid biosynthesis</keyword>
<dbReference type="InterPro" id="IPR050709">
    <property type="entry name" value="Biotin_Carboxyl_Carrier/Decarb"/>
</dbReference>
<comment type="function">
    <text evidence="8">This protein is a component of the acetyl coenzyme A carboxylase complex; first, biotin carboxylase catalyzes the carboxylation of the carrier protein and then the transcarboxylase transfers the carboxyl group to form malonyl-CoA.</text>
</comment>
<dbReference type="NCBIfam" id="TIGR00531">
    <property type="entry name" value="BCCP"/>
    <property type="match status" value="1"/>
</dbReference>
<name>A0A927MB56_9ACTN</name>
<comment type="pathway">
    <text evidence="1 8">Lipid metabolism; fatty acid biosynthesis.</text>
</comment>
<evidence type="ECO:0000256" key="9">
    <source>
        <dbReference type="SAM" id="MobiDB-lite"/>
    </source>
</evidence>